<feature type="chain" id="PRO_5014418850" evidence="2">
    <location>
        <begin position="19"/>
        <end position="518"/>
    </location>
</feature>
<dbReference type="EMBL" id="PPPD01000001">
    <property type="protein sequence ID" value="PNY80226.1"/>
    <property type="molecule type" value="Genomic_DNA"/>
</dbReference>
<keyword evidence="4" id="KW-1185">Reference proteome</keyword>
<gene>
    <name evidence="3" type="ORF">CVO96_01605</name>
</gene>
<feature type="compositionally biased region" description="Gly residues" evidence="1">
    <location>
        <begin position="152"/>
        <end position="164"/>
    </location>
</feature>
<feature type="region of interest" description="Disordered" evidence="1">
    <location>
        <begin position="124"/>
        <end position="166"/>
    </location>
</feature>
<dbReference type="AlphaFoldDB" id="A0A2K3UUL1"/>
<evidence type="ECO:0000256" key="1">
    <source>
        <dbReference type="SAM" id="MobiDB-lite"/>
    </source>
</evidence>
<comment type="caution">
    <text evidence="3">The sequence shown here is derived from an EMBL/GenBank/DDBJ whole genome shotgun (WGS) entry which is preliminary data.</text>
</comment>
<organism evidence="3 4">
    <name type="scientific">Deinococcus koreensis</name>
    <dbReference type="NCBI Taxonomy" id="2054903"/>
    <lineage>
        <taxon>Bacteria</taxon>
        <taxon>Thermotogati</taxon>
        <taxon>Deinococcota</taxon>
        <taxon>Deinococci</taxon>
        <taxon>Deinococcales</taxon>
        <taxon>Deinococcaceae</taxon>
        <taxon>Deinococcus</taxon>
    </lineage>
</organism>
<name>A0A2K3UUL1_9DEIO</name>
<evidence type="ECO:0000313" key="3">
    <source>
        <dbReference type="EMBL" id="PNY80226.1"/>
    </source>
</evidence>
<evidence type="ECO:0000313" key="4">
    <source>
        <dbReference type="Proteomes" id="UP000236379"/>
    </source>
</evidence>
<dbReference type="Proteomes" id="UP000236379">
    <property type="component" value="Unassembled WGS sequence"/>
</dbReference>
<proteinExistence type="predicted"/>
<protein>
    <submittedName>
        <fullName evidence="3">Uncharacterized protein</fullName>
    </submittedName>
</protein>
<accession>A0A2K3UUL1</accession>
<reference evidence="3 4" key="1">
    <citation type="submission" date="2018-01" db="EMBL/GenBank/DDBJ databases">
        <title>Deinococcus koreensis sp. nov., a radiation-resistant bacterium isolated from river water.</title>
        <authorList>
            <person name="Choi A."/>
        </authorList>
    </citation>
    <scope>NUCLEOTIDE SEQUENCE [LARGE SCALE GENOMIC DNA]</scope>
    <source>
        <strain evidence="3 4">SJW1-2</strain>
    </source>
</reference>
<feature type="signal peptide" evidence="2">
    <location>
        <begin position="1"/>
        <end position="18"/>
    </location>
</feature>
<evidence type="ECO:0000256" key="2">
    <source>
        <dbReference type="SAM" id="SignalP"/>
    </source>
</evidence>
<keyword evidence="2" id="KW-0732">Signal</keyword>
<sequence length="518" mass="52666">MFTGIVLLIVATTAASLATGTRQSGADERQAYQALLVAESGLNSLPRRAAEYVRDHPYPGTPVVTVQVWLDGLRSYIEPSLAAGSTLTLTALASPADSFTATYRSANGTATKVIAQDYTLTPRTLPPGVRPRSAVTSLPGINVGNTAPSTGNGNGNGKAGGGSSGSASVSAVSANGGVITQVASGSPAMPLVGGTVNVTVASASGLRAGDYITIKGATFKVSTIVATTLGLTRVTGTTSATATTLSGDVGLLMSAVAAAYPIISSPTTIRLSNPSDYLVGEIVSIKGVYATITSMDRASGLATIVWSSTPPTTLDEGTPIYRDVTALRSGGVITPPTTLSAYTGSLNGTSTPDCTTLLCRGTSDPLLSPTGTSGSFTQMMLGMSDTELNDLVPLTTTTFPALNNGIMRINGTDFDAALKNKTASGVLIVDGNITSSVNGNTTFNGFIYVRGCTAKFVNGSFTLNGAMAIRGDTTCSPASTDITGNLSVNYSAVSLRQAMLNAAGSYKLDVIAGTWRQN</sequence>